<gene>
    <name evidence="2" type="ORF">Sango_1908200</name>
</gene>
<evidence type="ECO:0000313" key="3">
    <source>
        <dbReference type="Proteomes" id="UP001289374"/>
    </source>
</evidence>
<dbReference type="Proteomes" id="UP001289374">
    <property type="component" value="Unassembled WGS sequence"/>
</dbReference>
<evidence type="ECO:0008006" key="4">
    <source>
        <dbReference type="Google" id="ProtNLM"/>
    </source>
</evidence>
<feature type="region of interest" description="Disordered" evidence="1">
    <location>
        <begin position="463"/>
        <end position="535"/>
    </location>
</feature>
<dbReference type="PANTHER" id="PTHR31973:SF199">
    <property type="entry name" value="SWIM-TYPE DOMAIN-CONTAINING PROTEIN"/>
    <property type="match status" value="1"/>
</dbReference>
<reference evidence="2" key="2">
    <citation type="journal article" date="2024" name="Plant">
        <title>Genomic evolution and insights into agronomic trait innovations of Sesamum species.</title>
        <authorList>
            <person name="Miao H."/>
            <person name="Wang L."/>
            <person name="Qu L."/>
            <person name="Liu H."/>
            <person name="Sun Y."/>
            <person name="Le M."/>
            <person name="Wang Q."/>
            <person name="Wei S."/>
            <person name="Zheng Y."/>
            <person name="Lin W."/>
            <person name="Duan Y."/>
            <person name="Cao H."/>
            <person name="Xiong S."/>
            <person name="Wang X."/>
            <person name="Wei L."/>
            <person name="Li C."/>
            <person name="Ma Q."/>
            <person name="Ju M."/>
            <person name="Zhao R."/>
            <person name="Li G."/>
            <person name="Mu C."/>
            <person name="Tian Q."/>
            <person name="Mei H."/>
            <person name="Zhang T."/>
            <person name="Gao T."/>
            <person name="Zhang H."/>
        </authorList>
    </citation>
    <scope>NUCLEOTIDE SEQUENCE</scope>
    <source>
        <strain evidence="2">K16</strain>
    </source>
</reference>
<name>A0AAE1WJB7_9LAMI</name>
<comment type="caution">
    <text evidence="2">The sequence shown here is derived from an EMBL/GenBank/DDBJ whole genome shotgun (WGS) entry which is preliminary data.</text>
</comment>
<accession>A0AAE1WJB7</accession>
<protein>
    <recommendedName>
        <fullName evidence="4">Transposase MuDR plant domain-containing protein</fullName>
    </recommendedName>
</protein>
<reference evidence="2" key="1">
    <citation type="submission" date="2020-06" db="EMBL/GenBank/DDBJ databases">
        <authorList>
            <person name="Li T."/>
            <person name="Hu X."/>
            <person name="Zhang T."/>
            <person name="Song X."/>
            <person name="Zhang H."/>
            <person name="Dai N."/>
            <person name="Sheng W."/>
            <person name="Hou X."/>
            <person name="Wei L."/>
        </authorList>
    </citation>
    <scope>NUCLEOTIDE SEQUENCE</scope>
    <source>
        <strain evidence="2">K16</strain>
        <tissue evidence="2">Leaf</tissue>
    </source>
</reference>
<organism evidence="2 3">
    <name type="scientific">Sesamum angolense</name>
    <dbReference type="NCBI Taxonomy" id="2727404"/>
    <lineage>
        <taxon>Eukaryota</taxon>
        <taxon>Viridiplantae</taxon>
        <taxon>Streptophyta</taxon>
        <taxon>Embryophyta</taxon>
        <taxon>Tracheophyta</taxon>
        <taxon>Spermatophyta</taxon>
        <taxon>Magnoliopsida</taxon>
        <taxon>eudicotyledons</taxon>
        <taxon>Gunneridae</taxon>
        <taxon>Pentapetalae</taxon>
        <taxon>asterids</taxon>
        <taxon>lamiids</taxon>
        <taxon>Lamiales</taxon>
        <taxon>Pedaliaceae</taxon>
        <taxon>Sesamum</taxon>
    </lineage>
</organism>
<evidence type="ECO:0000313" key="2">
    <source>
        <dbReference type="EMBL" id="KAK4394374.1"/>
    </source>
</evidence>
<feature type="compositionally biased region" description="Acidic residues" evidence="1">
    <location>
        <begin position="518"/>
        <end position="535"/>
    </location>
</feature>
<dbReference type="AlphaFoldDB" id="A0AAE1WJB7"/>
<feature type="region of interest" description="Disordered" evidence="1">
    <location>
        <begin position="844"/>
        <end position="863"/>
    </location>
</feature>
<dbReference type="EMBL" id="JACGWL010000010">
    <property type="protein sequence ID" value="KAK4394374.1"/>
    <property type="molecule type" value="Genomic_DNA"/>
</dbReference>
<proteinExistence type="predicted"/>
<evidence type="ECO:0000256" key="1">
    <source>
        <dbReference type="SAM" id="MobiDB-lite"/>
    </source>
</evidence>
<keyword evidence="3" id="KW-1185">Reference proteome</keyword>
<feature type="compositionally biased region" description="Acidic residues" evidence="1">
    <location>
        <begin position="472"/>
        <end position="500"/>
    </location>
</feature>
<sequence>MLWGAFSFRLPCCTKFRAWYPTFGGTMGLYSFDLAMLAKQWWRLWRYPKKLLSRVLRARYFPTGDILWASLGSRPSFTWRGLMAAHYLFCSGYHWRVGSGTQIQLVMIGEWRECNNYFGRVIVPLSLPLHSAGLGNRTSLFRITLKMAPSRFVAFTTWPYRLRIIQALVLVLKGRLRGDVKSGVNLKKRIPNLQVVCPFCQAEFEDDLHTLVRCSFARQVWGLVSLGVDLGCWPSLGVLPWMLAVSSQLDTQGLGLFLCGCWSIWWFRNRRAMEGESVTPMQVSSFATQYLDSFTHQDAASSACRDPVARNSKGHCLAWLAHRVPRSGVGEVVEAWAAREAIQLALRHGWRRWVRRSGNAVAHFLAQIASGIEEGGYVAPCSVLGLMSLDIECPNTQPGSSNTNVEPQMEYVHYLNTKPGSSNPDVEPQMQTNIQKGKGVAVDDGNYHDLDEVEWDEVCKIVDSYPEGNGSGDDDDDRVSDESDGLFDFELEGDNGEGYDSETGSNVDDCGGGGADSGQEEVESSDSEDTTLDDDVCLSQDDFDSVVSSDGEEKESHPVFNPRNKYDPHFEIGMIFSKIELREAIHSHVVSTKWSLKIFKNDKRRVYVKRLGDGCQCKWLSTKYEDAFRTDPKRNVKGFRKDVIKELRCHVSRNQAYRAKKKALEAIEGKAEDQFDSLWDYASELRNSNHGSTMMMTCDRGGWVSSKGSLWRGLAFKKGLWNAAKATTVSEFNYKMEELAKLDPKVVDWLSNKPPAHWSRKKLDLSHPFHPTLEGVQEDLQELEDWSMMSHKTRGKNDKRPEELDHQIEEATIQGDVSLLWRDRQGKRLLQQSSQLLLLKRPHKNLQGNPQENPCSRVKGNPQENPCSKKILIQGELQDLSSLSHPLNQILYLLSQIPVEWQVNKCSTSLHNVQQNQSSANGVPCLTKGGKKFVTMTNLSATVAAIKKKKKIDKEAK</sequence>
<dbReference type="PANTHER" id="PTHR31973">
    <property type="entry name" value="POLYPROTEIN, PUTATIVE-RELATED"/>
    <property type="match status" value="1"/>
</dbReference>